<dbReference type="Pfam" id="PF00990">
    <property type="entry name" value="GGDEF"/>
    <property type="match status" value="1"/>
</dbReference>
<dbReference type="SMART" id="SM00267">
    <property type="entry name" value="GGDEF"/>
    <property type="match status" value="1"/>
</dbReference>
<sequence>MTTVLVVDDDSVIRFLLKRTLQQEDFEVLEAANGSDCLTICNSFPVDLVLLDALLPEMNGFDCCARLQQDLAEACPPILMITGLSDRDSVDRAFDVGATDYVTKPIHIAVLRRRVKHILQERWMVTELRHQLAESQLLRHQLETVNHQLMRLANLDSLTQLANRRYFDQTLQQEWRRLTREQKPLGLLLCDVDCFKAYNDAYGHLAGDACLAKIAQVLGENIRRAADLAARYGGEEFVILLPNTDLAGGLVVAENIRQQVEQQHIPHCGSPVQPVVTLSIGVACLMPSHDTEPENLIGRADQALYLAKFRGRNRVISYEAAEAAKRLWKSES</sequence>
<keyword evidence="4" id="KW-0808">Transferase</keyword>
<gene>
    <name evidence="4" type="ORF">ACFVKH_15000</name>
</gene>
<dbReference type="Proteomes" id="UP001600165">
    <property type="component" value="Unassembled WGS sequence"/>
</dbReference>
<evidence type="ECO:0000259" key="3">
    <source>
        <dbReference type="PROSITE" id="PS50887"/>
    </source>
</evidence>
<dbReference type="InterPro" id="IPR029787">
    <property type="entry name" value="Nucleotide_cyclase"/>
</dbReference>
<dbReference type="Pfam" id="PF00072">
    <property type="entry name" value="Response_reg"/>
    <property type="match status" value="1"/>
</dbReference>
<dbReference type="InterPro" id="IPR000160">
    <property type="entry name" value="GGDEF_dom"/>
</dbReference>
<feature type="domain" description="Response regulatory" evidence="2">
    <location>
        <begin position="3"/>
        <end position="119"/>
    </location>
</feature>
<dbReference type="Gene3D" id="3.40.50.2300">
    <property type="match status" value="1"/>
</dbReference>
<protein>
    <submittedName>
        <fullName evidence="4">Diguanylate cyclase domain-containing protein</fullName>
        <ecNumber evidence="4">2.7.7.65</ecNumber>
    </submittedName>
</protein>
<dbReference type="SUPFAM" id="SSF55073">
    <property type="entry name" value="Nucleotide cyclase"/>
    <property type="match status" value="1"/>
</dbReference>
<name>A0ABW6IHA9_9CYAN</name>
<feature type="domain" description="GGDEF" evidence="3">
    <location>
        <begin position="183"/>
        <end position="320"/>
    </location>
</feature>
<feature type="modified residue" description="4-aspartylphosphate" evidence="1">
    <location>
        <position position="52"/>
    </location>
</feature>
<dbReference type="InterPro" id="IPR043128">
    <property type="entry name" value="Rev_trsase/Diguanyl_cyclase"/>
</dbReference>
<dbReference type="PROSITE" id="PS50110">
    <property type="entry name" value="RESPONSE_REGULATORY"/>
    <property type="match status" value="1"/>
</dbReference>
<proteinExistence type="predicted"/>
<dbReference type="PROSITE" id="PS50887">
    <property type="entry name" value="GGDEF"/>
    <property type="match status" value="1"/>
</dbReference>
<dbReference type="GO" id="GO:0052621">
    <property type="term" value="F:diguanylate cyclase activity"/>
    <property type="evidence" value="ECO:0007669"/>
    <property type="project" value="UniProtKB-EC"/>
</dbReference>
<keyword evidence="5" id="KW-1185">Reference proteome</keyword>
<evidence type="ECO:0000313" key="5">
    <source>
        <dbReference type="Proteomes" id="UP001600165"/>
    </source>
</evidence>
<accession>A0ABW6IHA9</accession>
<dbReference type="InterPro" id="IPR011006">
    <property type="entry name" value="CheY-like_superfamily"/>
</dbReference>
<dbReference type="PANTHER" id="PTHR45138:SF9">
    <property type="entry name" value="DIGUANYLATE CYCLASE DGCM-RELATED"/>
    <property type="match status" value="1"/>
</dbReference>
<evidence type="ECO:0000256" key="1">
    <source>
        <dbReference type="PROSITE-ProRule" id="PRU00169"/>
    </source>
</evidence>
<evidence type="ECO:0000259" key="2">
    <source>
        <dbReference type="PROSITE" id="PS50110"/>
    </source>
</evidence>
<keyword evidence="1" id="KW-0597">Phosphoprotein</keyword>
<dbReference type="EMBL" id="JBHZOL010000088">
    <property type="protein sequence ID" value="MFE4107599.1"/>
    <property type="molecule type" value="Genomic_DNA"/>
</dbReference>
<dbReference type="SMART" id="SM00448">
    <property type="entry name" value="REC"/>
    <property type="match status" value="1"/>
</dbReference>
<organism evidence="4 5">
    <name type="scientific">Almyronema epifaneia S1</name>
    <dbReference type="NCBI Taxonomy" id="2991925"/>
    <lineage>
        <taxon>Bacteria</taxon>
        <taxon>Bacillati</taxon>
        <taxon>Cyanobacteriota</taxon>
        <taxon>Cyanophyceae</taxon>
        <taxon>Nodosilineales</taxon>
        <taxon>Nodosilineaceae</taxon>
        <taxon>Almyronema</taxon>
        <taxon>Almyronema epifaneia</taxon>
    </lineage>
</organism>
<dbReference type="InterPro" id="IPR001789">
    <property type="entry name" value="Sig_transdc_resp-reg_receiver"/>
</dbReference>
<keyword evidence="4" id="KW-0548">Nucleotidyltransferase</keyword>
<evidence type="ECO:0000313" key="4">
    <source>
        <dbReference type="EMBL" id="MFE4107599.1"/>
    </source>
</evidence>
<dbReference type="SUPFAM" id="SSF52172">
    <property type="entry name" value="CheY-like"/>
    <property type="match status" value="1"/>
</dbReference>
<dbReference type="NCBIfam" id="TIGR00254">
    <property type="entry name" value="GGDEF"/>
    <property type="match status" value="1"/>
</dbReference>
<dbReference type="PANTHER" id="PTHR45138">
    <property type="entry name" value="REGULATORY COMPONENTS OF SENSORY TRANSDUCTION SYSTEM"/>
    <property type="match status" value="1"/>
</dbReference>
<dbReference type="Gene3D" id="3.30.70.270">
    <property type="match status" value="1"/>
</dbReference>
<dbReference type="CDD" id="cd01949">
    <property type="entry name" value="GGDEF"/>
    <property type="match status" value="1"/>
</dbReference>
<dbReference type="RefSeq" id="WP_377966470.1">
    <property type="nucleotide sequence ID" value="NZ_JBHZOL010000088.1"/>
</dbReference>
<reference evidence="4 5" key="1">
    <citation type="submission" date="2024-10" db="EMBL/GenBank/DDBJ databases">
        <authorList>
            <person name="Ratan Roy A."/>
            <person name="Morales Sandoval P.H."/>
            <person name="De Los Santos Villalobos S."/>
            <person name="Chakraborty S."/>
            <person name="Mukherjee J."/>
        </authorList>
    </citation>
    <scope>NUCLEOTIDE SEQUENCE [LARGE SCALE GENOMIC DNA]</scope>
    <source>
        <strain evidence="4 5">S1</strain>
    </source>
</reference>
<comment type="caution">
    <text evidence="4">The sequence shown here is derived from an EMBL/GenBank/DDBJ whole genome shotgun (WGS) entry which is preliminary data.</text>
</comment>
<dbReference type="InterPro" id="IPR050469">
    <property type="entry name" value="Diguanylate_Cyclase"/>
</dbReference>
<dbReference type="EC" id="2.7.7.65" evidence="4"/>